<sequence length="78" mass="8634">MAYRGLAPLRLPYVVAYRGFLPSVVAYRGLLPSVVAFYRGLLPSAVAAVAFLLFFYLPSWPSIFIVGLHFASSFEAYV</sequence>
<organism evidence="2 3">
    <name type="scientific">Vanilla planifolia</name>
    <name type="common">Vanilla</name>
    <dbReference type="NCBI Taxonomy" id="51239"/>
    <lineage>
        <taxon>Eukaryota</taxon>
        <taxon>Viridiplantae</taxon>
        <taxon>Streptophyta</taxon>
        <taxon>Embryophyta</taxon>
        <taxon>Tracheophyta</taxon>
        <taxon>Spermatophyta</taxon>
        <taxon>Magnoliopsida</taxon>
        <taxon>Liliopsida</taxon>
        <taxon>Asparagales</taxon>
        <taxon>Orchidaceae</taxon>
        <taxon>Vanilloideae</taxon>
        <taxon>Vanilleae</taxon>
        <taxon>Vanilla</taxon>
    </lineage>
</organism>
<accession>A0A835QH63</accession>
<protein>
    <submittedName>
        <fullName evidence="2">Uncharacterized protein</fullName>
    </submittedName>
</protein>
<dbReference type="AlphaFoldDB" id="A0A835QH63"/>
<dbReference type="Proteomes" id="UP000639772">
    <property type="component" value="Chromosome 9"/>
</dbReference>
<evidence type="ECO:0000313" key="2">
    <source>
        <dbReference type="EMBL" id="KAG0468947.1"/>
    </source>
</evidence>
<feature type="transmembrane region" description="Helical" evidence="1">
    <location>
        <begin position="20"/>
        <end position="38"/>
    </location>
</feature>
<gene>
    <name evidence="2" type="ORF">HPP92_018275</name>
</gene>
<feature type="transmembrane region" description="Helical" evidence="1">
    <location>
        <begin position="45"/>
        <end position="71"/>
    </location>
</feature>
<keyword evidence="1" id="KW-0472">Membrane</keyword>
<proteinExistence type="predicted"/>
<evidence type="ECO:0000313" key="3">
    <source>
        <dbReference type="Proteomes" id="UP000639772"/>
    </source>
</evidence>
<reference evidence="2 3" key="1">
    <citation type="journal article" date="2020" name="Nat. Food">
        <title>A phased Vanilla planifolia genome enables genetic improvement of flavour and production.</title>
        <authorList>
            <person name="Hasing T."/>
            <person name="Tang H."/>
            <person name="Brym M."/>
            <person name="Khazi F."/>
            <person name="Huang T."/>
            <person name="Chambers A.H."/>
        </authorList>
    </citation>
    <scope>NUCLEOTIDE SEQUENCE [LARGE SCALE GENOMIC DNA]</scope>
    <source>
        <tissue evidence="2">Leaf</tissue>
    </source>
</reference>
<keyword evidence="1" id="KW-0812">Transmembrane</keyword>
<name>A0A835QH63_VANPL</name>
<dbReference type="EMBL" id="JADCNM010000009">
    <property type="protein sequence ID" value="KAG0468947.1"/>
    <property type="molecule type" value="Genomic_DNA"/>
</dbReference>
<comment type="caution">
    <text evidence="2">The sequence shown here is derived from an EMBL/GenBank/DDBJ whole genome shotgun (WGS) entry which is preliminary data.</text>
</comment>
<keyword evidence="1" id="KW-1133">Transmembrane helix</keyword>
<evidence type="ECO:0000256" key="1">
    <source>
        <dbReference type="SAM" id="Phobius"/>
    </source>
</evidence>